<protein>
    <recommendedName>
        <fullName evidence="3">Photosynthesis system II assembly factor Ycf48/Hcf136-like domain-containing protein</fullName>
    </recommendedName>
</protein>
<dbReference type="KEGG" id="mis:MICPUN_58459"/>
<dbReference type="EMBL" id="CP001326">
    <property type="protein sequence ID" value="ACO63324.1"/>
    <property type="molecule type" value="Genomic_DNA"/>
</dbReference>
<dbReference type="RefSeq" id="XP_002502066.1">
    <property type="nucleotide sequence ID" value="XM_002502020.1"/>
</dbReference>
<dbReference type="GO" id="GO:0009523">
    <property type="term" value="C:photosystem II"/>
    <property type="evidence" value="ECO:0007669"/>
    <property type="project" value="UniProtKB-KW"/>
</dbReference>
<dbReference type="Pfam" id="PF14870">
    <property type="entry name" value="PSII_BNR"/>
    <property type="match status" value="1"/>
</dbReference>
<dbReference type="NCBIfam" id="NF010237">
    <property type="entry name" value="PRK13684.1"/>
    <property type="match status" value="1"/>
</dbReference>
<dbReference type="FunCoup" id="C1E5W5">
    <property type="interactions" value="701"/>
</dbReference>
<evidence type="ECO:0000313" key="4">
    <source>
        <dbReference type="EMBL" id="ACO63324.1"/>
    </source>
</evidence>
<gene>
    <name evidence="4" type="ORF">MICPUN_58459</name>
</gene>
<dbReference type="InterPro" id="IPR015943">
    <property type="entry name" value="WD40/YVTN_repeat-like_dom_sf"/>
</dbReference>
<reference evidence="4 5" key="1">
    <citation type="journal article" date="2009" name="Science">
        <title>Green evolution and dynamic adaptations revealed by genomes of the marine picoeukaryotes Micromonas.</title>
        <authorList>
            <person name="Worden A.Z."/>
            <person name="Lee J.H."/>
            <person name="Mock T."/>
            <person name="Rouze P."/>
            <person name="Simmons M.P."/>
            <person name="Aerts A.L."/>
            <person name="Allen A.E."/>
            <person name="Cuvelier M.L."/>
            <person name="Derelle E."/>
            <person name="Everett M.V."/>
            <person name="Foulon E."/>
            <person name="Grimwood J."/>
            <person name="Gundlach H."/>
            <person name="Henrissat B."/>
            <person name="Napoli C."/>
            <person name="McDonald S.M."/>
            <person name="Parker M.S."/>
            <person name="Rombauts S."/>
            <person name="Salamov A."/>
            <person name="Von Dassow P."/>
            <person name="Badger J.H."/>
            <person name="Coutinho P.M."/>
            <person name="Demir E."/>
            <person name="Dubchak I."/>
            <person name="Gentemann C."/>
            <person name="Eikrem W."/>
            <person name="Gready J.E."/>
            <person name="John U."/>
            <person name="Lanier W."/>
            <person name="Lindquist E.A."/>
            <person name="Lucas S."/>
            <person name="Mayer K.F."/>
            <person name="Moreau H."/>
            <person name="Not F."/>
            <person name="Otillar R."/>
            <person name="Panaud O."/>
            <person name="Pangilinan J."/>
            <person name="Paulsen I."/>
            <person name="Piegu B."/>
            <person name="Poliakov A."/>
            <person name="Robbens S."/>
            <person name="Schmutz J."/>
            <person name="Toulza E."/>
            <person name="Wyss T."/>
            <person name="Zelensky A."/>
            <person name="Zhou K."/>
            <person name="Armbrust E.V."/>
            <person name="Bhattacharya D."/>
            <person name="Goodenough U.W."/>
            <person name="Van de Peer Y."/>
            <person name="Grigoriev I.V."/>
        </authorList>
    </citation>
    <scope>NUCLEOTIDE SEQUENCE [LARGE SCALE GENOMIC DNA]</scope>
    <source>
        <strain evidence="5">RCC299 / NOUM17</strain>
    </source>
</reference>
<evidence type="ECO:0000256" key="2">
    <source>
        <dbReference type="ARBA" id="ARBA00023276"/>
    </source>
</evidence>
<dbReference type="PANTHER" id="PTHR47199:SF2">
    <property type="entry name" value="PHOTOSYSTEM II STABILITY_ASSEMBLY FACTOR HCF136, CHLOROPLASTIC"/>
    <property type="match status" value="1"/>
</dbReference>
<keyword evidence="2" id="KW-0604">Photosystem II</keyword>
<dbReference type="OMA" id="EGWIAGQ"/>
<dbReference type="STRING" id="296587.C1E5W5"/>
<dbReference type="PANTHER" id="PTHR47199">
    <property type="entry name" value="PHOTOSYSTEM II STABILITY/ASSEMBLY FACTOR HCF136, CHLOROPLASTIC"/>
    <property type="match status" value="1"/>
</dbReference>
<feature type="domain" description="Photosynthesis system II assembly factor Ycf48/Hcf136-like" evidence="3">
    <location>
        <begin position="95"/>
        <end position="422"/>
    </location>
</feature>
<keyword evidence="1" id="KW-0602">Photosynthesis</keyword>
<accession>C1E5W5</accession>
<dbReference type="GeneID" id="8243734"/>
<sequence>MASIVNAASAASRVAAPSKATAASNMARASAFHGLRAHKASSVKASARSGAQVVKASADSDAATFGRRDIAKGALAGLSAAAIAAMPAGPAKAEEVSKFWEIVDLPLEPGVILLDIAFVPDDPKHGFLLGTRQTILETFDGGKTWDFKSIPAAFDDDVNYRFNSVSFNGKEGWIVGKPAILLHTTDGGDTWERVGLSPRLPGAPVLITATGRAGQAEMVTDEGAIYLTTDAARNWKAAVEETISATLNRTVSSGVQGASYYTGTLSTIARNNDGDYIGLSSRGNFYMTWSPGQAYWQPHNRSSGRRVQSMGWRPDGGIWELTRGGGIFFSNTDGLPENDDDFSEGKIGSRGFGLLDLTAKPNGKQFWIVGGSGSVFYSNDAGKSWKRDRGTDNVAGNLYNVKFSSDDSGFILGNDGILLRYVGPK</sequence>
<dbReference type="GO" id="GO:0015979">
    <property type="term" value="P:photosynthesis"/>
    <property type="evidence" value="ECO:0007669"/>
    <property type="project" value="UniProtKB-KW"/>
</dbReference>
<dbReference type="Proteomes" id="UP000002009">
    <property type="component" value="Chromosome 5"/>
</dbReference>
<proteinExistence type="predicted"/>
<dbReference type="InterPro" id="IPR028203">
    <property type="entry name" value="PSII_CF48-like_dom"/>
</dbReference>
<evidence type="ECO:0000259" key="3">
    <source>
        <dbReference type="Pfam" id="PF14870"/>
    </source>
</evidence>
<dbReference type="eggNOG" id="KOG3511">
    <property type="taxonomic scope" value="Eukaryota"/>
</dbReference>
<dbReference type="OrthoDB" id="1878471at2759"/>
<dbReference type="AlphaFoldDB" id="C1E5W5"/>
<evidence type="ECO:0000256" key="1">
    <source>
        <dbReference type="ARBA" id="ARBA00022531"/>
    </source>
</evidence>
<name>C1E5W5_MICCC</name>
<keyword evidence="5" id="KW-1185">Reference proteome</keyword>
<evidence type="ECO:0000313" key="5">
    <source>
        <dbReference type="Proteomes" id="UP000002009"/>
    </source>
</evidence>
<organism evidence="4 5">
    <name type="scientific">Micromonas commoda (strain RCC299 / NOUM17 / CCMP2709)</name>
    <name type="common">Picoplanktonic green alga</name>
    <dbReference type="NCBI Taxonomy" id="296587"/>
    <lineage>
        <taxon>Eukaryota</taxon>
        <taxon>Viridiplantae</taxon>
        <taxon>Chlorophyta</taxon>
        <taxon>Mamiellophyceae</taxon>
        <taxon>Mamiellales</taxon>
        <taxon>Mamiellaceae</taxon>
        <taxon>Micromonas</taxon>
    </lineage>
</organism>
<dbReference type="InParanoid" id="C1E5W5"/>
<dbReference type="SUPFAM" id="SSF110296">
    <property type="entry name" value="Oligoxyloglucan reducing end-specific cellobiohydrolase"/>
    <property type="match status" value="1"/>
</dbReference>
<dbReference type="Gene3D" id="2.130.10.10">
    <property type="entry name" value="YVTN repeat-like/Quinoprotein amine dehydrogenase"/>
    <property type="match status" value="1"/>
</dbReference>